<evidence type="ECO:0000313" key="5">
    <source>
        <dbReference type="Proteomes" id="UP000013827"/>
    </source>
</evidence>
<evidence type="ECO:0000256" key="1">
    <source>
        <dbReference type="ARBA" id="ARBA00007274"/>
    </source>
</evidence>
<dbReference type="KEGG" id="ehx:EMIHUDRAFT_354141"/>
<dbReference type="Proteomes" id="UP000013827">
    <property type="component" value="Unassembled WGS sequence"/>
</dbReference>
<evidence type="ECO:0008006" key="6">
    <source>
        <dbReference type="Google" id="ProtNLM"/>
    </source>
</evidence>
<feature type="domain" description="Nucleotidyl transferase" evidence="2">
    <location>
        <begin position="2"/>
        <end position="233"/>
    </location>
</feature>
<dbReference type="Pfam" id="PF00483">
    <property type="entry name" value="NTP_transferase"/>
    <property type="match status" value="1"/>
</dbReference>
<dbReference type="RefSeq" id="XP_005778273.1">
    <property type="nucleotide sequence ID" value="XM_005778216.1"/>
</dbReference>
<dbReference type="STRING" id="2903.R1EY84"/>
<dbReference type="InterPro" id="IPR050486">
    <property type="entry name" value="Mannose-1P_guanyltransferase"/>
</dbReference>
<evidence type="ECO:0000313" key="4">
    <source>
        <dbReference type="EnsemblProtists" id="EOD25844"/>
    </source>
</evidence>
<dbReference type="OMA" id="WAWITSA"/>
<evidence type="ECO:0000259" key="3">
    <source>
        <dbReference type="Pfam" id="PF25087"/>
    </source>
</evidence>
<comment type="similarity">
    <text evidence="1">Belongs to the transferase hexapeptide repeat family.</text>
</comment>
<dbReference type="Gene3D" id="3.90.550.10">
    <property type="entry name" value="Spore Coat Polysaccharide Biosynthesis Protein SpsA, Chain A"/>
    <property type="match status" value="1"/>
</dbReference>
<dbReference type="InterPro" id="IPR029044">
    <property type="entry name" value="Nucleotide-diphossugar_trans"/>
</dbReference>
<accession>A0A0D3JQQ9</accession>
<dbReference type="HOGENOM" id="CLU_029499_0_0_1"/>
<feature type="domain" description="Mannose-1-phosphate guanyltransferase C-terminal" evidence="3">
    <location>
        <begin position="258"/>
        <end position="366"/>
    </location>
</feature>
<sequence>MKAVLLIGNFSGSLRPLTLSQPLPLLRFCNRSLIFHQLQALKDAGISQVVICHPNKEVPADWTAAIEQLSGELGLKLVCSQETEPAGTAGALKHAEALVTDDGTNDAPFIVVNADVLCSYPLRDLLLAHLKRGREGTLLTTRSEEPSEYGVVVVDERTGGITHFVDRPETFVSDRINCGVYVFSPAIFERIRASSRVSMNELLPAMAKAEQLNSMLLSGYWVKLTSTRSYMGAVASHLEIARYLAPASLAESTPDFTVTGNVMVHPSATIGKGCVVGPAVVIGPNCRVAEGVRLESCTLLEGAAVASHAIIRESVLGLGSSIGRWCFVNGSVLGEAVEVCEALLLNGATVLPQKQLERNIRSPEIVI</sequence>
<reference evidence="5" key="1">
    <citation type="journal article" date="2013" name="Nature">
        <title>Pan genome of the phytoplankton Emiliania underpins its global distribution.</title>
        <authorList>
            <person name="Read B.A."/>
            <person name="Kegel J."/>
            <person name="Klute M.J."/>
            <person name="Kuo A."/>
            <person name="Lefebvre S.C."/>
            <person name="Maumus F."/>
            <person name="Mayer C."/>
            <person name="Miller J."/>
            <person name="Monier A."/>
            <person name="Salamov A."/>
            <person name="Young J."/>
            <person name="Aguilar M."/>
            <person name="Claverie J.M."/>
            <person name="Frickenhaus S."/>
            <person name="Gonzalez K."/>
            <person name="Herman E.K."/>
            <person name="Lin Y.C."/>
            <person name="Napier J."/>
            <person name="Ogata H."/>
            <person name="Sarno A.F."/>
            <person name="Shmutz J."/>
            <person name="Schroeder D."/>
            <person name="de Vargas C."/>
            <person name="Verret F."/>
            <person name="von Dassow P."/>
            <person name="Valentin K."/>
            <person name="Van de Peer Y."/>
            <person name="Wheeler G."/>
            <person name="Dacks J.B."/>
            <person name="Delwiche C.F."/>
            <person name="Dyhrman S.T."/>
            <person name="Glockner G."/>
            <person name="John U."/>
            <person name="Richards T."/>
            <person name="Worden A.Z."/>
            <person name="Zhang X."/>
            <person name="Grigoriev I.V."/>
            <person name="Allen A.E."/>
            <person name="Bidle K."/>
            <person name="Borodovsky M."/>
            <person name="Bowler C."/>
            <person name="Brownlee C."/>
            <person name="Cock J.M."/>
            <person name="Elias M."/>
            <person name="Gladyshev V.N."/>
            <person name="Groth M."/>
            <person name="Guda C."/>
            <person name="Hadaegh A."/>
            <person name="Iglesias-Rodriguez M.D."/>
            <person name="Jenkins J."/>
            <person name="Jones B.M."/>
            <person name="Lawson T."/>
            <person name="Leese F."/>
            <person name="Lindquist E."/>
            <person name="Lobanov A."/>
            <person name="Lomsadze A."/>
            <person name="Malik S.B."/>
            <person name="Marsh M.E."/>
            <person name="Mackinder L."/>
            <person name="Mock T."/>
            <person name="Mueller-Roeber B."/>
            <person name="Pagarete A."/>
            <person name="Parker M."/>
            <person name="Probert I."/>
            <person name="Quesneville H."/>
            <person name="Raines C."/>
            <person name="Rensing S.A."/>
            <person name="Riano-Pachon D.M."/>
            <person name="Richier S."/>
            <person name="Rokitta S."/>
            <person name="Shiraiwa Y."/>
            <person name="Soanes D.M."/>
            <person name="van der Giezen M."/>
            <person name="Wahlund T.M."/>
            <person name="Williams B."/>
            <person name="Wilson W."/>
            <person name="Wolfe G."/>
            <person name="Wurch L.L."/>
        </authorList>
    </citation>
    <scope>NUCLEOTIDE SEQUENCE</scope>
</reference>
<dbReference type="AlphaFoldDB" id="A0A0D3JQQ9"/>
<proteinExistence type="inferred from homology"/>
<organism evidence="4 5">
    <name type="scientific">Emiliania huxleyi (strain CCMP1516)</name>
    <dbReference type="NCBI Taxonomy" id="280463"/>
    <lineage>
        <taxon>Eukaryota</taxon>
        <taxon>Haptista</taxon>
        <taxon>Haptophyta</taxon>
        <taxon>Prymnesiophyceae</taxon>
        <taxon>Isochrysidales</taxon>
        <taxon>Noelaerhabdaceae</taxon>
        <taxon>Emiliania</taxon>
    </lineage>
</organism>
<name>A0A0D3JQQ9_EMIH1</name>
<keyword evidence="5" id="KW-1185">Reference proteome</keyword>
<dbReference type="EnsemblProtists" id="EOD25844">
    <property type="protein sequence ID" value="EOD25844"/>
    <property type="gene ID" value="EMIHUDRAFT_354141"/>
</dbReference>
<reference evidence="4" key="2">
    <citation type="submission" date="2024-10" db="UniProtKB">
        <authorList>
            <consortium name="EnsemblProtists"/>
        </authorList>
    </citation>
    <scope>IDENTIFICATION</scope>
</reference>
<dbReference type="PANTHER" id="PTHR22572">
    <property type="entry name" value="SUGAR-1-PHOSPHATE GUANYL TRANSFERASE"/>
    <property type="match status" value="1"/>
</dbReference>
<dbReference type="GeneID" id="17271390"/>
<protein>
    <recommendedName>
        <fullName evidence="6">Nucleotidyl transferase domain-containing protein</fullName>
    </recommendedName>
</protein>
<dbReference type="Gene3D" id="2.160.10.10">
    <property type="entry name" value="Hexapeptide repeat proteins"/>
    <property type="match status" value="1"/>
</dbReference>
<dbReference type="SUPFAM" id="SSF53448">
    <property type="entry name" value="Nucleotide-diphospho-sugar transferases"/>
    <property type="match status" value="1"/>
</dbReference>
<dbReference type="PaxDb" id="2903-EOD25844"/>
<dbReference type="InterPro" id="IPR005835">
    <property type="entry name" value="NTP_transferase_dom"/>
</dbReference>
<evidence type="ECO:0000259" key="2">
    <source>
        <dbReference type="Pfam" id="PF00483"/>
    </source>
</evidence>
<dbReference type="eggNOG" id="KOG1322">
    <property type="taxonomic scope" value="Eukaryota"/>
</dbReference>
<dbReference type="Pfam" id="PF25087">
    <property type="entry name" value="GMPPB_C"/>
    <property type="match status" value="1"/>
</dbReference>
<dbReference type="InterPro" id="IPR056729">
    <property type="entry name" value="GMPPB_C"/>
</dbReference>